<dbReference type="GO" id="GO:0004519">
    <property type="term" value="F:endonuclease activity"/>
    <property type="evidence" value="ECO:0007669"/>
    <property type="project" value="TreeGrafter"/>
</dbReference>
<dbReference type="PROSITE" id="PS01175">
    <property type="entry name" value="RIBONUCLEASE_II"/>
    <property type="match status" value="1"/>
</dbReference>
<dbReference type="InterPro" id="IPR002716">
    <property type="entry name" value="PIN_dom"/>
</dbReference>
<reference evidence="13 14" key="1">
    <citation type="journal article" date="2011" name="Proc. Natl. Acad. Sci. U.S.A.">
        <title>Niche of harmful alga Aureococcus anophagefferens revealed through ecogenomics.</title>
        <authorList>
            <person name="Gobler C.J."/>
            <person name="Berry D.L."/>
            <person name="Dyhrman S.T."/>
            <person name="Wilhelm S.W."/>
            <person name="Salamov A."/>
            <person name="Lobanov A.V."/>
            <person name="Zhang Y."/>
            <person name="Collier J.L."/>
            <person name="Wurch L.L."/>
            <person name="Kustka A.B."/>
            <person name="Dill B.D."/>
            <person name="Shah M."/>
            <person name="VerBerkmoes N.C."/>
            <person name="Kuo A."/>
            <person name="Terry A."/>
            <person name="Pangilinan J."/>
            <person name="Lindquist E.A."/>
            <person name="Lucas S."/>
            <person name="Paulsen I.T."/>
            <person name="Hattenrath-Lehmann T.K."/>
            <person name="Talmage S.C."/>
            <person name="Walker E.A."/>
            <person name="Koch F."/>
            <person name="Burson A.M."/>
            <person name="Marcoval M.A."/>
            <person name="Tang Y.Z."/>
            <person name="Lecleir G.R."/>
            <person name="Coyne K.J."/>
            <person name="Berg G.M."/>
            <person name="Bertrand E.M."/>
            <person name="Saito M.A."/>
            <person name="Gladyshev V.N."/>
            <person name="Grigoriev I.V."/>
        </authorList>
    </citation>
    <scope>NUCLEOTIDE SEQUENCE [LARGE SCALE GENOMIC DNA]</scope>
    <source>
        <strain evidence="14">CCMP 1984</strain>
    </source>
</reference>
<accession>F0Y6Y1</accession>
<evidence type="ECO:0000259" key="12">
    <source>
        <dbReference type="SMART" id="SM00955"/>
    </source>
</evidence>
<dbReference type="Gene3D" id="2.40.50.690">
    <property type="match status" value="1"/>
</dbReference>
<dbReference type="RefSeq" id="XP_009036388.1">
    <property type="nucleotide sequence ID" value="XM_009038140.1"/>
</dbReference>
<dbReference type="eggNOG" id="KOG2102">
    <property type="taxonomic scope" value="Eukaryota"/>
</dbReference>
<gene>
    <name evidence="13" type="ORF">AURANDRAFT_25192</name>
</gene>
<dbReference type="InParanoid" id="F0Y6Y1"/>
<keyword evidence="5" id="KW-0378">Hydrolase</keyword>
<organism evidence="14">
    <name type="scientific">Aureococcus anophagefferens</name>
    <name type="common">Harmful bloom alga</name>
    <dbReference type="NCBI Taxonomy" id="44056"/>
    <lineage>
        <taxon>Eukaryota</taxon>
        <taxon>Sar</taxon>
        <taxon>Stramenopiles</taxon>
        <taxon>Ochrophyta</taxon>
        <taxon>Pelagophyceae</taxon>
        <taxon>Pelagomonadales</taxon>
        <taxon>Pelagomonadaceae</taxon>
        <taxon>Aureococcus</taxon>
    </lineage>
</organism>
<dbReference type="AlphaFoldDB" id="F0Y6Y1"/>
<evidence type="ECO:0000313" key="14">
    <source>
        <dbReference type="Proteomes" id="UP000002729"/>
    </source>
</evidence>
<proteinExistence type="inferred from homology"/>
<protein>
    <recommendedName>
        <fullName evidence="10">Ribosomal RNA-processing protein 44</fullName>
    </recommendedName>
</protein>
<keyword evidence="6" id="KW-0271">Exosome</keyword>
<feature type="domain" description="RNB" evidence="12">
    <location>
        <begin position="465"/>
        <end position="801"/>
    </location>
</feature>
<dbReference type="FunFam" id="2.40.50.700:FF:000001">
    <property type="entry name" value="Exosome complex exonuclease exoribonuclease (Rrp44)"/>
    <property type="match status" value="1"/>
</dbReference>
<dbReference type="InterPro" id="IPR041505">
    <property type="entry name" value="Dis3_CSD2"/>
</dbReference>
<dbReference type="Pfam" id="PF17849">
    <property type="entry name" value="OB_Dis3"/>
    <property type="match status" value="1"/>
</dbReference>
<dbReference type="InterPro" id="IPR050180">
    <property type="entry name" value="RNR_Ribonuclease"/>
</dbReference>
<keyword evidence="8" id="KW-0694">RNA-binding</keyword>
<keyword evidence="7" id="KW-0269">Exonuclease</keyword>
<keyword evidence="14" id="KW-1185">Reference proteome</keyword>
<dbReference type="CDD" id="cd09862">
    <property type="entry name" value="PIN_Rrp44-like"/>
    <property type="match status" value="1"/>
</dbReference>
<evidence type="ECO:0000256" key="5">
    <source>
        <dbReference type="ARBA" id="ARBA00022801"/>
    </source>
</evidence>
<dbReference type="GO" id="GO:0003723">
    <property type="term" value="F:RNA binding"/>
    <property type="evidence" value="ECO:0007669"/>
    <property type="project" value="UniProtKB-KW"/>
</dbReference>
<evidence type="ECO:0000256" key="11">
    <source>
        <dbReference type="RuleBase" id="RU003901"/>
    </source>
</evidence>
<keyword evidence="9" id="KW-0539">Nucleus</keyword>
<comment type="similarity">
    <text evidence="2 11">Belongs to the RNR ribonuclease family.</text>
</comment>
<dbReference type="FunCoup" id="F0Y6Y1">
    <property type="interactions" value="348"/>
</dbReference>
<evidence type="ECO:0000256" key="6">
    <source>
        <dbReference type="ARBA" id="ARBA00022835"/>
    </source>
</evidence>
<dbReference type="Proteomes" id="UP000002729">
    <property type="component" value="Unassembled WGS sequence"/>
</dbReference>
<evidence type="ECO:0000256" key="9">
    <source>
        <dbReference type="ARBA" id="ARBA00023242"/>
    </source>
</evidence>
<evidence type="ECO:0000256" key="8">
    <source>
        <dbReference type="ARBA" id="ARBA00022884"/>
    </source>
</evidence>
<dbReference type="Gene3D" id="2.40.50.700">
    <property type="match status" value="1"/>
</dbReference>
<evidence type="ECO:0000256" key="3">
    <source>
        <dbReference type="ARBA" id="ARBA00022552"/>
    </source>
</evidence>
<evidence type="ECO:0000256" key="1">
    <source>
        <dbReference type="ARBA" id="ARBA00004123"/>
    </source>
</evidence>
<sequence length="966" mass="102732">MDAAIVTYARKTRRGAVRKEVAEKYVRDDVGCGLLRGAPVDAAFIASTAEAARRAGEPCGWVVPDTNVVLHQMDVLEHGGVDATLLDRLIICQTVAEEVKHNDRQLFRRLCALLADERRDVVLFANEHVAGCAPARGPRESPNDANDRAIRSVAATFAAICGADGDPRRFAGVVLVTDDAACRALGIKERLYALATAELAGHAPALADLVADRSAAAPRADRSAPRPKLYGPHAPMSELLRGVAAGDLVEGVFRASRGSSWHGSVALKDGARCAVDGGAAVNRALDGDHVCVRLGAPPALGAAPEPEDADAAAAGATLAADCGDGEAPPASEVAGHVVGVLKREPRQLCGSLDEATGDVHATRAQSVLFVPVDRRFPKVRVETRQLARLAGMRVVVAVDAWADDERYPRGHYVSTLGKRGDKAVETALILQELEVATAPFSTAVLACLPPEGEAFVITQEEVARRMDLRALDVCSIDPPGCRDIDDALHCVGPLANGNYQVGVHIADVTHFVASGSPLDLEAAKRGTSTYLVDRRLDMLPILLTANLCSLRGGVERLAFSALMELTPAGDVVAAEFAKTVIKSRAALTYHQAQVFIDDADGAHDSGPVAASVRRLAKLGRALRAKRMAAGALTLASPEVKFMLSNESDSPTDVGAYQLVEANSTVEEFMLLANVEVAKFLLKKYPALTILRHHPAPPPERFERLQAMLAAHGFDLDVATSKTLADSLDAAAKPDDAYFNQLARILTTRCMAPAKYFCSNDKDAPDYVHYGLAAAVYTHFTSPIRRYADVVAHRLLAAAVGFSPLPPALGRGDAKPELARVCANLNRRNKNAQVASRESIALYTRLFFKDKPQAKVAARVLSLSPRKIDVLVPRYGIEATLYLAPKAVDDAALEKVVRADDADDLALAWTDPGGAAVALRVFDAVEVDIFVAPPASAAEDVGSIRVELVSPAPPDFGGEPAAKKRRV</sequence>
<dbReference type="OMA" id="GQVMRNN"/>
<dbReference type="GO" id="GO:0000175">
    <property type="term" value="F:3'-5'-RNA exonuclease activity"/>
    <property type="evidence" value="ECO:0007669"/>
    <property type="project" value="UniProtKB-ARBA"/>
</dbReference>
<comment type="subcellular location">
    <subcellularLocation>
        <location evidence="1">Nucleus</location>
    </subcellularLocation>
</comment>
<dbReference type="OrthoDB" id="372421at2759"/>
<dbReference type="Pfam" id="PF00773">
    <property type="entry name" value="RNB"/>
    <property type="match status" value="1"/>
</dbReference>
<dbReference type="GO" id="GO:0006364">
    <property type="term" value="P:rRNA processing"/>
    <property type="evidence" value="ECO:0007669"/>
    <property type="project" value="UniProtKB-KW"/>
</dbReference>
<dbReference type="PANTHER" id="PTHR23355">
    <property type="entry name" value="RIBONUCLEASE"/>
    <property type="match status" value="1"/>
</dbReference>
<dbReference type="Gene3D" id="3.40.50.1010">
    <property type="entry name" value="5'-nuclease"/>
    <property type="match status" value="1"/>
</dbReference>
<dbReference type="InterPro" id="IPR012340">
    <property type="entry name" value="NA-bd_OB-fold"/>
</dbReference>
<name>F0Y6Y1_AURAN</name>
<dbReference type="GeneID" id="20220018"/>
<dbReference type="PANTHER" id="PTHR23355:SF35">
    <property type="entry name" value="EXOSOME COMPLEX EXONUCLEASE RRP44"/>
    <property type="match status" value="1"/>
</dbReference>
<dbReference type="SMART" id="SM00955">
    <property type="entry name" value="RNB"/>
    <property type="match status" value="1"/>
</dbReference>
<dbReference type="Gene3D" id="2.40.50.140">
    <property type="entry name" value="Nucleic acid-binding proteins"/>
    <property type="match status" value="1"/>
</dbReference>
<evidence type="ECO:0000256" key="10">
    <source>
        <dbReference type="ARBA" id="ARBA00077930"/>
    </source>
</evidence>
<dbReference type="GO" id="GO:0000177">
    <property type="term" value="C:cytoplasmic exosome (RNase complex)"/>
    <property type="evidence" value="ECO:0007669"/>
    <property type="project" value="TreeGrafter"/>
</dbReference>
<evidence type="ECO:0000256" key="7">
    <source>
        <dbReference type="ARBA" id="ARBA00022839"/>
    </source>
</evidence>
<evidence type="ECO:0000256" key="2">
    <source>
        <dbReference type="ARBA" id="ARBA00005785"/>
    </source>
</evidence>
<dbReference type="GO" id="GO:0000176">
    <property type="term" value="C:nuclear exosome (RNase complex)"/>
    <property type="evidence" value="ECO:0007669"/>
    <property type="project" value="TreeGrafter"/>
</dbReference>
<dbReference type="SUPFAM" id="SSF50249">
    <property type="entry name" value="Nucleic acid-binding proteins"/>
    <property type="match status" value="2"/>
</dbReference>
<keyword evidence="3" id="KW-0698">rRNA processing</keyword>
<dbReference type="Pfam" id="PF13638">
    <property type="entry name" value="PIN_4"/>
    <property type="match status" value="1"/>
</dbReference>
<dbReference type="InterPro" id="IPR001900">
    <property type="entry name" value="RNase_II/R"/>
</dbReference>
<dbReference type="KEGG" id="aaf:AURANDRAFT_25192"/>
<evidence type="ECO:0000256" key="4">
    <source>
        <dbReference type="ARBA" id="ARBA00022722"/>
    </source>
</evidence>
<dbReference type="EMBL" id="GL833126">
    <property type="protein sequence ID" value="EGB09288.1"/>
    <property type="molecule type" value="Genomic_DNA"/>
</dbReference>
<dbReference type="GO" id="GO:0016075">
    <property type="term" value="P:rRNA catabolic process"/>
    <property type="evidence" value="ECO:0007669"/>
    <property type="project" value="TreeGrafter"/>
</dbReference>
<dbReference type="GO" id="GO:0071031">
    <property type="term" value="P:nuclear mRNA surveillance of mRNA 3'-end processing"/>
    <property type="evidence" value="ECO:0007669"/>
    <property type="project" value="TreeGrafter"/>
</dbReference>
<keyword evidence="4" id="KW-0540">Nuclease</keyword>
<dbReference type="InterPro" id="IPR022966">
    <property type="entry name" value="RNase_II/R_CS"/>
</dbReference>
<evidence type="ECO:0000313" key="13">
    <source>
        <dbReference type="EMBL" id="EGB09288.1"/>
    </source>
</evidence>